<keyword evidence="2" id="KW-1185">Reference proteome</keyword>
<protein>
    <submittedName>
        <fullName evidence="1">Uncharacterized protein</fullName>
    </submittedName>
</protein>
<dbReference type="InterPro" id="IPR012291">
    <property type="entry name" value="CBM2_carb-bd_dom_sf"/>
</dbReference>
<gene>
    <name evidence="1" type="ORF">OB144RH_00255</name>
</gene>
<reference evidence="1 2" key="1">
    <citation type="submission" date="2024-02" db="EMBL/GenBank/DDBJ databases">
        <authorList>
            <person name="Nijsse B."/>
            <person name="Sprong H."/>
        </authorList>
    </citation>
    <scope>NUCLEOTIDE SEQUENCE [LARGE SCALE GENOMIC DNA]</scope>
    <source>
        <strain evidence="1">OB144</strain>
    </source>
</reference>
<sequence length="180" mass="20391">MPLNYMITARWEKEQADWYNPLHVTIKNNTDQDLNSPEISFDISKTQNISGEVRAYTGFAQQTFTPPVIKGNLLEHFSLLKAKSSTTLTFGVNFSNTSTYPALPEKFTLNGKEIVIPEDHNPPTQPKDIETVSAGPISIGLHWQENTDNENKELKDMKYAIKQLIKVQSIQYLLQPIALL</sequence>
<dbReference type="RefSeq" id="WP_010421849.1">
    <property type="nucleotide sequence ID" value="NZ_OY974080.1"/>
</dbReference>
<proteinExistence type="predicted"/>
<name>A0ABM9N9R7_RICHE</name>
<dbReference type="Proteomes" id="UP001642485">
    <property type="component" value="Chromosome"/>
</dbReference>
<evidence type="ECO:0000313" key="2">
    <source>
        <dbReference type="Proteomes" id="UP001642485"/>
    </source>
</evidence>
<dbReference type="Gene3D" id="2.60.40.290">
    <property type="match status" value="1"/>
</dbReference>
<evidence type="ECO:0000313" key="1">
    <source>
        <dbReference type="EMBL" id="CAK9119495.1"/>
    </source>
</evidence>
<accession>A0ABM9N9R7</accession>
<organism evidence="1 2">
    <name type="scientific">Rickettsia helvetica</name>
    <dbReference type="NCBI Taxonomy" id="35789"/>
    <lineage>
        <taxon>Bacteria</taxon>
        <taxon>Pseudomonadati</taxon>
        <taxon>Pseudomonadota</taxon>
        <taxon>Alphaproteobacteria</taxon>
        <taxon>Rickettsiales</taxon>
        <taxon>Rickettsiaceae</taxon>
        <taxon>Rickettsieae</taxon>
        <taxon>Rickettsia</taxon>
        <taxon>spotted fever group</taxon>
    </lineage>
</organism>
<dbReference type="EMBL" id="OZ018776">
    <property type="protein sequence ID" value="CAK9119495.1"/>
    <property type="molecule type" value="Genomic_DNA"/>
</dbReference>